<evidence type="ECO:0000259" key="3">
    <source>
        <dbReference type="Pfam" id="PF01695"/>
    </source>
</evidence>
<dbReference type="PATRIC" id="fig|555500.3.peg.3210"/>
<feature type="domain" description="IstB-like ATP-binding" evidence="3">
    <location>
        <begin position="9"/>
        <end position="241"/>
    </location>
</feature>
<keyword evidence="1" id="KW-0547">Nucleotide-binding</keyword>
<evidence type="ECO:0000256" key="2">
    <source>
        <dbReference type="ARBA" id="ARBA00022840"/>
    </source>
</evidence>
<dbReference type="AlphaFoldDB" id="K2PZ12"/>
<dbReference type="OrthoDB" id="8064373at2"/>
<dbReference type="EMBL" id="AMSG01000055">
    <property type="protein sequence ID" value="EKF53826.1"/>
    <property type="molecule type" value="Genomic_DNA"/>
</dbReference>
<sequence length="249" mass="28687">MNNNQTIEKLKQMRLRAMAELHYEHVKSNGHSDMTADEYLAILIDHQWEDRQNRKIDRLLKQANFRQQATLEDVNYTHNRNLDKNMFIRLATLDFIERKENIIICGLCGSGKSYLSQALGHKACIMEYKTMYTNTARLLKKLKLSKVDGTYLKELEKILKTDLLILDDFGLQGFDNHARDALMDIIDDRYNRKSTIIATQIPVSAWYEIIGGDGTQADALLDRIVNSSHRIDLNTGESLRKGKLNSIKA</sequence>
<dbReference type="PANTHER" id="PTHR30050:SF4">
    <property type="entry name" value="ATP-BINDING PROTEIN RV3427C IN INSERTION SEQUENCE-RELATED"/>
    <property type="match status" value="1"/>
</dbReference>
<dbReference type="eggNOG" id="COG1484">
    <property type="taxonomic scope" value="Bacteria"/>
</dbReference>
<proteinExistence type="predicted"/>
<name>K2PZ12_9FLAO</name>
<dbReference type="Gene3D" id="3.40.50.300">
    <property type="entry name" value="P-loop containing nucleotide triphosphate hydrolases"/>
    <property type="match status" value="1"/>
</dbReference>
<dbReference type="PIRSF" id="PIRSF003073">
    <property type="entry name" value="DNAC_TnpB_IstB"/>
    <property type="match status" value="1"/>
</dbReference>
<dbReference type="Pfam" id="PF01695">
    <property type="entry name" value="IstB_IS21"/>
    <property type="match status" value="1"/>
</dbReference>
<comment type="caution">
    <text evidence="4">The sequence shown here is derived from an EMBL/GenBank/DDBJ whole genome shotgun (WGS) entry which is preliminary data.</text>
</comment>
<dbReference type="STRING" id="555500.I215_15586"/>
<protein>
    <submittedName>
        <fullName evidence="4">Insertion sequence ATP-binding protein, IS21 family</fullName>
    </submittedName>
</protein>
<dbReference type="GO" id="GO:0005524">
    <property type="term" value="F:ATP binding"/>
    <property type="evidence" value="ECO:0007669"/>
    <property type="project" value="UniProtKB-KW"/>
</dbReference>
<evidence type="ECO:0000313" key="5">
    <source>
        <dbReference type="Proteomes" id="UP000007364"/>
    </source>
</evidence>
<evidence type="ECO:0000313" key="4">
    <source>
        <dbReference type="EMBL" id="EKF53826.1"/>
    </source>
</evidence>
<dbReference type="PANTHER" id="PTHR30050">
    <property type="entry name" value="CHROMOSOMAL REPLICATION INITIATOR PROTEIN DNAA"/>
    <property type="match status" value="1"/>
</dbReference>
<organism evidence="4 5">
    <name type="scientific">Galbibacter marinus</name>
    <dbReference type="NCBI Taxonomy" id="555500"/>
    <lineage>
        <taxon>Bacteria</taxon>
        <taxon>Pseudomonadati</taxon>
        <taxon>Bacteroidota</taxon>
        <taxon>Flavobacteriia</taxon>
        <taxon>Flavobacteriales</taxon>
        <taxon>Flavobacteriaceae</taxon>
        <taxon>Galbibacter</taxon>
    </lineage>
</organism>
<dbReference type="NCBIfam" id="NF038214">
    <property type="entry name" value="IS21_help_AAA"/>
    <property type="match status" value="1"/>
</dbReference>
<dbReference type="InterPro" id="IPR027417">
    <property type="entry name" value="P-loop_NTPase"/>
</dbReference>
<gene>
    <name evidence="4" type="ORF">I215_15586</name>
</gene>
<dbReference type="InterPro" id="IPR047661">
    <property type="entry name" value="IstB"/>
</dbReference>
<accession>K2PZ12</accession>
<dbReference type="CDD" id="cd00009">
    <property type="entry name" value="AAA"/>
    <property type="match status" value="1"/>
</dbReference>
<dbReference type="InterPro" id="IPR028350">
    <property type="entry name" value="DNAC/IstB-like"/>
</dbReference>
<keyword evidence="2 4" id="KW-0067">ATP-binding</keyword>
<dbReference type="GO" id="GO:0006260">
    <property type="term" value="P:DNA replication"/>
    <property type="evidence" value="ECO:0007669"/>
    <property type="project" value="TreeGrafter"/>
</dbReference>
<dbReference type="Proteomes" id="UP000007364">
    <property type="component" value="Unassembled WGS sequence"/>
</dbReference>
<dbReference type="SUPFAM" id="SSF52540">
    <property type="entry name" value="P-loop containing nucleoside triphosphate hydrolases"/>
    <property type="match status" value="1"/>
</dbReference>
<reference evidence="4 5" key="1">
    <citation type="journal article" date="2012" name="J. Bacteriol.">
        <title>Genome Sequence of Galbibacter marinum Type Strain ck-I2-15.</title>
        <authorList>
            <person name="Lai Q."/>
            <person name="Li C."/>
            <person name="Shao Z."/>
        </authorList>
    </citation>
    <scope>NUCLEOTIDE SEQUENCE [LARGE SCALE GENOMIC DNA]</scope>
    <source>
        <strain evidence="5">ck-I2-15</strain>
    </source>
</reference>
<evidence type="ECO:0000256" key="1">
    <source>
        <dbReference type="ARBA" id="ARBA00022741"/>
    </source>
</evidence>
<dbReference type="InterPro" id="IPR002611">
    <property type="entry name" value="IstB_ATP-bd"/>
</dbReference>
<keyword evidence="5" id="KW-1185">Reference proteome</keyword>
<dbReference type="RefSeq" id="WP_008992938.1">
    <property type="nucleotide sequence ID" value="NZ_AMSG01000055.1"/>
</dbReference>